<protein>
    <submittedName>
        <fullName evidence="2">Uncharacterized protein</fullName>
    </submittedName>
</protein>
<organism evidence="2 3">
    <name type="scientific">Bernardetia litoralis (strain ATCC 23117 / DSM 6794 / NBRC 15988 / NCIMB 1366 / Fx l1 / Sio-4)</name>
    <name type="common">Flexibacter litoralis</name>
    <dbReference type="NCBI Taxonomy" id="880071"/>
    <lineage>
        <taxon>Bacteria</taxon>
        <taxon>Pseudomonadati</taxon>
        <taxon>Bacteroidota</taxon>
        <taxon>Cytophagia</taxon>
        <taxon>Cytophagales</taxon>
        <taxon>Bernardetiaceae</taxon>
        <taxon>Bernardetia</taxon>
    </lineage>
</organism>
<dbReference type="SUPFAM" id="SSF55797">
    <property type="entry name" value="PR-1-like"/>
    <property type="match status" value="1"/>
</dbReference>
<proteinExistence type="predicted"/>
<accession>I4AMX4</accession>
<dbReference type="InterPro" id="IPR035940">
    <property type="entry name" value="CAP_sf"/>
</dbReference>
<keyword evidence="1" id="KW-0732">Signal</keyword>
<dbReference type="STRING" id="880071.Fleli_2964"/>
<evidence type="ECO:0000313" key="2">
    <source>
        <dbReference type="EMBL" id="AFM05309.1"/>
    </source>
</evidence>
<feature type="signal peptide" evidence="1">
    <location>
        <begin position="1"/>
        <end position="26"/>
    </location>
</feature>
<reference evidence="3" key="1">
    <citation type="submission" date="2012-06" db="EMBL/GenBank/DDBJ databases">
        <title>The complete genome of Flexibacter litoralis DSM 6794.</title>
        <authorList>
            <person name="Lucas S."/>
            <person name="Copeland A."/>
            <person name="Lapidus A."/>
            <person name="Glavina del Rio T."/>
            <person name="Dalin E."/>
            <person name="Tice H."/>
            <person name="Bruce D."/>
            <person name="Goodwin L."/>
            <person name="Pitluck S."/>
            <person name="Peters L."/>
            <person name="Ovchinnikova G."/>
            <person name="Lu M."/>
            <person name="Kyrpides N."/>
            <person name="Mavromatis K."/>
            <person name="Ivanova N."/>
            <person name="Brettin T."/>
            <person name="Detter J.C."/>
            <person name="Han C."/>
            <person name="Larimer F."/>
            <person name="Land M."/>
            <person name="Hauser L."/>
            <person name="Markowitz V."/>
            <person name="Cheng J.-F."/>
            <person name="Hugenholtz P."/>
            <person name="Woyke T."/>
            <person name="Wu D."/>
            <person name="Spring S."/>
            <person name="Lang E."/>
            <person name="Kopitz M."/>
            <person name="Brambilla E."/>
            <person name="Klenk H.-P."/>
            <person name="Eisen J.A."/>
        </authorList>
    </citation>
    <scope>NUCLEOTIDE SEQUENCE [LARGE SCALE GENOMIC DNA]</scope>
    <source>
        <strain evidence="3">ATCC 23117 / DSM 6794 / NBRC 15988 / NCIMB 1366 / Sio-4</strain>
    </source>
</reference>
<evidence type="ECO:0000313" key="3">
    <source>
        <dbReference type="Proteomes" id="UP000006054"/>
    </source>
</evidence>
<dbReference type="Gene3D" id="3.40.33.10">
    <property type="entry name" value="CAP"/>
    <property type="match status" value="1"/>
</dbReference>
<dbReference type="EMBL" id="CP003345">
    <property type="protein sequence ID" value="AFM05309.1"/>
    <property type="molecule type" value="Genomic_DNA"/>
</dbReference>
<dbReference type="HOGENOM" id="CLU_843994_0_0_10"/>
<name>I4AMX4_BERLS</name>
<keyword evidence="3" id="KW-1185">Reference proteome</keyword>
<sequence length="329" mass="37981" precursor="true">MKTYLSYILSLIITFFVANYSIAQNANNETSVSNKPFVDYKPVYKKWQNNYILDKISYTKDRTIFHFRYVSHYEEGTVTYYGPGEDLAWFLKNDANPAQVFKMIEIKNIAISDIVKRPILNTKEAAVFETKQGDVFTCEVHFERLPKSVKIVDFIEGLGAEKKTNHFNCLDVEVKTIDSENLGSLDDMIDNILDFEQQVDGVLAKRFLDLTNELRKKGCHCGGGYFPPVEPIEWDSMIAISTKRLVIALWLKDGMTSDVDGKNTQQRLADVGIETEKAYENMSYSFTEIEQAFRGWKLTPPHCKRMMDARVKRIGAARKEKYWSMILIY</sequence>
<dbReference type="RefSeq" id="WP_014798743.1">
    <property type="nucleotide sequence ID" value="NC_018018.1"/>
</dbReference>
<dbReference type="eggNOG" id="COG2340">
    <property type="taxonomic scope" value="Bacteria"/>
</dbReference>
<dbReference type="OrthoDB" id="982416at2"/>
<gene>
    <name evidence="2" type="ordered locus">Fleli_2964</name>
</gene>
<feature type="chain" id="PRO_5003685503" evidence="1">
    <location>
        <begin position="27"/>
        <end position="329"/>
    </location>
</feature>
<dbReference type="AlphaFoldDB" id="I4AMX4"/>
<dbReference type="Proteomes" id="UP000006054">
    <property type="component" value="Chromosome"/>
</dbReference>
<dbReference type="KEGG" id="fli:Fleli_2964"/>
<evidence type="ECO:0000256" key="1">
    <source>
        <dbReference type="SAM" id="SignalP"/>
    </source>
</evidence>